<dbReference type="Gene3D" id="3.40.50.10880">
    <property type="entry name" value="Uncharacterised protein PF01937, DUF89, domain 3"/>
    <property type="match status" value="1"/>
</dbReference>
<dbReference type="EMBL" id="QKZK01000003">
    <property type="protein sequence ID" value="PZX20026.1"/>
    <property type="molecule type" value="Genomic_DNA"/>
</dbReference>
<evidence type="ECO:0000259" key="1">
    <source>
        <dbReference type="Pfam" id="PF01937"/>
    </source>
</evidence>
<reference evidence="2 3" key="1">
    <citation type="submission" date="2018-06" db="EMBL/GenBank/DDBJ databases">
        <title>Genomic Encyclopedia of Archaeal and Bacterial Type Strains, Phase II (KMG-II): from individual species to whole genera.</title>
        <authorList>
            <person name="Goeker M."/>
        </authorList>
    </citation>
    <scope>NUCLEOTIDE SEQUENCE [LARGE SCALE GENOMIC DNA]</scope>
    <source>
        <strain evidence="2 3">DSM 6779</strain>
    </source>
</reference>
<dbReference type="SUPFAM" id="SSF111321">
    <property type="entry name" value="AF1104-like"/>
    <property type="match status" value="1"/>
</dbReference>
<dbReference type="Gene3D" id="1.10.285.20">
    <property type="entry name" value="Uncharacterised protein PF01937, DUF89, domain 2"/>
    <property type="match status" value="1"/>
</dbReference>
<sequence length="296" mass="33021">MMRAFERLLNESQLTSNDKTRFTIETAKLTAQLSDQFSAPAYARDLHALLKSYTKDPDPYQKVKKESNDLVMSLYPKLKKQIIDSDNPFSTALRLAIAGNIIDFAVGNSHDIRATIERVLTSDFAIDHSSQLKTAISNAESILYLGDNCGEIVTDKLFIEHLMHPHLTYAVRGSAVINDATLEDTEYIGMHHVADVISNSYDAPSTILPSCSDEFKHAFASADVIISKGQGNFEGLWGKTDKRVFFLLMIKCDVIAEVLNLKKGDFVVIDNHTIHGDRHQDPMSMDDTKLTTHVTS</sequence>
<gene>
    <name evidence="2" type="ORF">LX69_00477</name>
</gene>
<dbReference type="InterPro" id="IPR002791">
    <property type="entry name" value="ARMT1-like_metal-bd"/>
</dbReference>
<accession>A0A2W7P3N4</accession>
<feature type="domain" description="Damage-control phosphatase ARMT1-like metal-binding" evidence="1">
    <location>
        <begin position="6"/>
        <end position="265"/>
    </location>
</feature>
<comment type="caution">
    <text evidence="2">The sequence shown here is derived from an EMBL/GenBank/DDBJ whole genome shotgun (WGS) entry which is preliminary data.</text>
</comment>
<organism evidence="2 3">
    <name type="scientific">Breznakibacter xylanolyticus</name>
    <dbReference type="NCBI Taxonomy" id="990"/>
    <lineage>
        <taxon>Bacteria</taxon>
        <taxon>Pseudomonadati</taxon>
        <taxon>Bacteroidota</taxon>
        <taxon>Bacteroidia</taxon>
        <taxon>Marinilabiliales</taxon>
        <taxon>Marinilabiliaceae</taxon>
        <taxon>Breznakibacter</taxon>
    </lineage>
</organism>
<evidence type="ECO:0000313" key="2">
    <source>
        <dbReference type="EMBL" id="PZX20026.1"/>
    </source>
</evidence>
<proteinExistence type="predicted"/>
<keyword evidence="3" id="KW-1185">Reference proteome</keyword>
<dbReference type="Pfam" id="PF01937">
    <property type="entry name" value="ARMT1-like_dom"/>
    <property type="match status" value="1"/>
</dbReference>
<protein>
    <recommendedName>
        <fullName evidence="1">Damage-control phosphatase ARMT1-like metal-binding domain-containing protein</fullName>
    </recommendedName>
</protein>
<dbReference type="PIRSF" id="PIRSF006593">
    <property type="entry name" value="UCP006593"/>
    <property type="match status" value="1"/>
</dbReference>
<evidence type="ECO:0000313" key="3">
    <source>
        <dbReference type="Proteomes" id="UP000249239"/>
    </source>
</evidence>
<dbReference type="Proteomes" id="UP000249239">
    <property type="component" value="Unassembled WGS sequence"/>
</dbReference>
<name>A0A2W7P3N4_9BACT</name>
<dbReference type="InterPro" id="IPR014444">
    <property type="entry name" value="PH1575-like"/>
</dbReference>
<dbReference type="InterPro" id="IPR036075">
    <property type="entry name" value="ARMT-1-like_metal-bd_sf"/>
</dbReference>
<dbReference type="AlphaFoldDB" id="A0A2W7P3N4"/>